<gene>
    <name evidence="2" type="ORF">AB0I59_04130</name>
</gene>
<dbReference type="Proteomes" id="UP001551675">
    <property type="component" value="Unassembled WGS sequence"/>
</dbReference>
<reference evidence="2 3" key="1">
    <citation type="submission" date="2024-06" db="EMBL/GenBank/DDBJ databases">
        <title>The Natural Products Discovery Center: Release of the First 8490 Sequenced Strains for Exploring Actinobacteria Biosynthetic Diversity.</title>
        <authorList>
            <person name="Kalkreuter E."/>
            <person name="Kautsar S.A."/>
            <person name="Yang D."/>
            <person name="Bader C.D."/>
            <person name="Teijaro C.N."/>
            <person name="Fluegel L."/>
            <person name="Davis C.M."/>
            <person name="Simpson J.R."/>
            <person name="Lauterbach L."/>
            <person name="Steele A.D."/>
            <person name="Gui C."/>
            <person name="Meng S."/>
            <person name="Li G."/>
            <person name="Viehrig K."/>
            <person name="Ye F."/>
            <person name="Su P."/>
            <person name="Kiefer A.F."/>
            <person name="Nichols A."/>
            <person name="Cepeda A.J."/>
            <person name="Yan W."/>
            <person name="Fan B."/>
            <person name="Jiang Y."/>
            <person name="Adhikari A."/>
            <person name="Zheng C.-J."/>
            <person name="Schuster L."/>
            <person name="Cowan T.M."/>
            <person name="Smanski M.J."/>
            <person name="Chevrette M.G."/>
            <person name="De Carvalho L.P.S."/>
            <person name="Shen B."/>
        </authorList>
    </citation>
    <scope>NUCLEOTIDE SEQUENCE [LARGE SCALE GENOMIC DNA]</scope>
    <source>
        <strain evidence="2 3">NPDC050100</strain>
    </source>
</reference>
<comment type="caution">
    <text evidence="2">The sequence shown here is derived from an EMBL/GenBank/DDBJ whole genome shotgun (WGS) entry which is preliminary data.</text>
</comment>
<name>A0ABV3G8B3_MICGL</name>
<keyword evidence="3" id="KW-1185">Reference proteome</keyword>
<dbReference type="EMBL" id="JBFALK010000002">
    <property type="protein sequence ID" value="MEV0967799.1"/>
    <property type="molecule type" value="Genomic_DNA"/>
</dbReference>
<sequence length="88" mass="9252">MADSPCRAPSSYGRAALGDQRSDLVFRTGTGTALTAHNVRRDLGKALDDVGLTGMGWSPREMPHSFVAGAPQGAAEPRIDAQTAGDRR</sequence>
<evidence type="ECO:0000256" key="1">
    <source>
        <dbReference type="SAM" id="MobiDB-lite"/>
    </source>
</evidence>
<feature type="region of interest" description="Disordered" evidence="1">
    <location>
        <begin position="62"/>
        <end position="88"/>
    </location>
</feature>
<protein>
    <recommendedName>
        <fullName evidence="4">Tyr recombinase domain-containing protein</fullName>
    </recommendedName>
</protein>
<dbReference type="RefSeq" id="WP_358129824.1">
    <property type="nucleotide sequence ID" value="NZ_JBFALK010000002.1"/>
</dbReference>
<evidence type="ECO:0008006" key="4">
    <source>
        <dbReference type="Google" id="ProtNLM"/>
    </source>
</evidence>
<proteinExistence type="predicted"/>
<accession>A0ABV3G8B3</accession>
<organism evidence="2 3">
    <name type="scientific">Microtetraspora glauca</name>
    <dbReference type="NCBI Taxonomy" id="1996"/>
    <lineage>
        <taxon>Bacteria</taxon>
        <taxon>Bacillati</taxon>
        <taxon>Actinomycetota</taxon>
        <taxon>Actinomycetes</taxon>
        <taxon>Streptosporangiales</taxon>
        <taxon>Streptosporangiaceae</taxon>
        <taxon>Microtetraspora</taxon>
    </lineage>
</organism>
<evidence type="ECO:0000313" key="2">
    <source>
        <dbReference type="EMBL" id="MEV0967799.1"/>
    </source>
</evidence>
<evidence type="ECO:0000313" key="3">
    <source>
        <dbReference type="Proteomes" id="UP001551675"/>
    </source>
</evidence>